<organism evidence="3 4">
    <name type="scientific">Henosepilachna vigintioctopunctata</name>
    <dbReference type="NCBI Taxonomy" id="420089"/>
    <lineage>
        <taxon>Eukaryota</taxon>
        <taxon>Metazoa</taxon>
        <taxon>Ecdysozoa</taxon>
        <taxon>Arthropoda</taxon>
        <taxon>Hexapoda</taxon>
        <taxon>Insecta</taxon>
        <taxon>Pterygota</taxon>
        <taxon>Neoptera</taxon>
        <taxon>Endopterygota</taxon>
        <taxon>Coleoptera</taxon>
        <taxon>Polyphaga</taxon>
        <taxon>Cucujiformia</taxon>
        <taxon>Coccinelloidea</taxon>
        <taxon>Coccinellidae</taxon>
        <taxon>Epilachninae</taxon>
        <taxon>Epilachnini</taxon>
        <taxon>Henosepilachna</taxon>
    </lineage>
</organism>
<evidence type="ECO:0000313" key="3">
    <source>
        <dbReference type="EMBL" id="KAK9873325.1"/>
    </source>
</evidence>
<reference evidence="3 4" key="1">
    <citation type="submission" date="2023-03" db="EMBL/GenBank/DDBJ databases">
        <title>Genome insight into feeding habits of ladybird beetles.</title>
        <authorList>
            <person name="Li H.-S."/>
            <person name="Huang Y.-H."/>
            <person name="Pang H."/>
        </authorList>
    </citation>
    <scope>NUCLEOTIDE SEQUENCE [LARGE SCALE GENOMIC DNA]</scope>
    <source>
        <strain evidence="3">SYSU_2023b</strain>
        <tissue evidence="3">Whole body</tissue>
    </source>
</reference>
<keyword evidence="4" id="KW-1185">Reference proteome</keyword>
<dbReference type="AlphaFoldDB" id="A0AAW1TSK6"/>
<feature type="coiled-coil region" evidence="1">
    <location>
        <begin position="77"/>
        <end position="111"/>
    </location>
</feature>
<dbReference type="EMBL" id="JARQZJ010000018">
    <property type="protein sequence ID" value="KAK9873325.1"/>
    <property type="molecule type" value="Genomic_DNA"/>
</dbReference>
<proteinExistence type="predicted"/>
<sequence length="172" mass="19770">MHDTYHPSCAQSFERSKKFKWNAVIGSEKEDLEESSDNQTNSKEVENTQANNRVPITNESSKVDLLIDIIISSEETNKLLFENKELLKDKIAKLENDTSIKDIEIDELKKEIAYTNIVKKDLLDDKNGSQASSKIKKHTGTDNEEMDAIKNDHENRYSKTVTKDLYKNMQNT</sequence>
<evidence type="ECO:0000256" key="1">
    <source>
        <dbReference type="SAM" id="Coils"/>
    </source>
</evidence>
<feature type="region of interest" description="Disordered" evidence="2">
    <location>
        <begin position="29"/>
        <end position="55"/>
    </location>
</feature>
<evidence type="ECO:0000256" key="2">
    <source>
        <dbReference type="SAM" id="MobiDB-lite"/>
    </source>
</evidence>
<dbReference type="Proteomes" id="UP001431783">
    <property type="component" value="Unassembled WGS sequence"/>
</dbReference>
<comment type="caution">
    <text evidence="3">The sequence shown here is derived from an EMBL/GenBank/DDBJ whole genome shotgun (WGS) entry which is preliminary data.</text>
</comment>
<feature type="compositionally biased region" description="Polar residues" evidence="2">
    <location>
        <begin position="37"/>
        <end position="55"/>
    </location>
</feature>
<gene>
    <name evidence="3" type="ORF">WA026_022131</name>
</gene>
<keyword evidence="1" id="KW-0175">Coiled coil</keyword>
<name>A0AAW1TSK6_9CUCU</name>
<protein>
    <submittedName>
        <fullName evidence="3">Uncharacterized protein</fullName>
    </submittedName>
</protein>
<feature type="compositionally biased region" description="Basic and acidic residues" evidence="2">
    <location>
        <begin position="147"/>
        <end position="166"/>
    </location>
</feature>
<accession>A0AAW1TSK6</accession>
<evidence type="ECO:0000313" key="4">
    <source>
        <dbReference type="Proteomes" id="UP001431783"/>
    </source>
</evidence>
<feature type="region of interest" description="Disordered" evidence="2">
    <location>
        <begin position="127"/>
        <end position="172"/>
    </location>
</feature>